<keyword evidence="3" id="KW-1185">Reference proteome</keyword>
<protein>
    <submittedName>
        <fullName evidence="2">Uncharacterized protein</fullName>
    </submittedName>
</protein>
<reference evidence="2" key="1">
    <citation type="submission" date="2021-01" db="EMBL/GenBank/DDBJ databases">
        <authorList>
            <consortium name="Genoscope - CEA"/>
            <person name="William W."/>
        </authorList>
    </citation>
    <scope>NUCLEOTIDE SEQUENCE</scope>
</reference>
<dbReference type="AlphaFoldDB" id="A0A8S1PG06"/>
<organism evidence="2 3">
    <name type="scientific">Paramecium primaurelia</name>
    <dbReference type="NCBI Taxonomy" id="5886"/>
    <lineage>
        <taxon>Eukaryota</taxon>
        <taxon>Sar</taxon>
        <taxon>Alveolata</taxon>
        <taxon>Ciliophora</taxon>
        <taxon>Intramacronucleata</taxon>
        <taxon>Oligohymenophorea</taxon>
        <taxon>Peniculida</taxon>
        <taxon>Parameciidae</taxon>
        <taxon>Paramecium</taxon>
    </lineage>
</organism>
<evidence type="ECO:0000256" key="1">
    <source>
        <dbReference type="SAM" id="MobiDB-lite"/>
    </source>
</evidence>
<sequence>MNNKLQNKGGYYVLEKAQKKQTKQTKQPKQTQTQKKTFKPFEGKGIKMGNDQNHYNWICQQCGFINQEKIDICCKNCQFQK</sequence>
<dbReference type="OMA" id="NHYNWIC"/>
<accession>A0A8S1PG06</accession>
<feature type="compositionally biased region" description="Low complexity" evidence="1">
    <location>
        <begin position="24"/>
        <end position="35"/>
    </location>
</feature>
<dbReference type="EMBL" id="CAJJDM010000120">
    <property type="protein sequence ID" value="CAD8101914.1"/>
    <property type="molecule type" value="Genomic_DNA"/>
</dbReference>
<feature type="region of interest" description="Disordered" evidence="1">
    <location>
        <begin position="16"/>
        <end position="45"/>
    </location>
</feature>
<name>A0A8S1PG06_PARPR</name>
<evidence type="ECO:0000313" key="3">
    <source>
        <dbReference type="Proteomes" id="UP000688137"/>
    </source>
</evidence>
<dbReference type="Proteomes" id="UP000688137">
    <property type="component" value="Unassembled WGS sequence"/>
</dbReference>
<comment type="caution">
    <text evidence="2">The sequence shown here is derived from an EMBL/GenBank/DDBJ whole genome shotgun (WGS) entry which is preliminary data.</text>
</comment>
<evidence type="ECO:0000313" key="2">
    <source>
        <dbReference type="EMBL" id="CAD8101914.1"/>
    </source>
</evidence>
<gene>
    <name evidence="2" type="ORF">PPRIM_AZ9-3.1.T1170024</name>
</gene>
<proteinExistence type="predicted"/>